<evidence type="ECO:0000313" key="2">
    <source>
        <dbReference type="Proteomes" id="UP001175211"/>
    </source>
</evidence>
<evidence type="ECO:0000313" key="1">
    <source>
        <dbReference type="EMBL" id="KAK0448477.1"/>
    </source>
</evidence>
<dbReference type="SUPFAM" id="SSF49482">
    <property type="entry name" value="Aromatic compound dioxygenase"/>
    <property type="match status" value="1"/>
</dbReference>
<sequence>MIFVASPISVGWIRVIYLGVATTPRFNLGFYHLSSNANDDDQRLIALLAYATSGLLPDFIMWFKAQFGGKSKQSPQWRRDSLFKSDMMRSVFALATLALSLLSSTSAHPHKASSTVPAVRRRGVGNCADSISKRASGLADARRRSLRHRLSEDTTKLAARGLEERAKYPTIQNDTCILSPDTIFGPYFVDGELYRRDIREGADGIDLYLDIGLIDVDTCEPIEDAYIDFWHCNAAGIYSGYTGINPDTVEPFDGVTLRADGTTDDTTFLRGFTATDENGIAEFLTIFPGYYASRTTHIHIAVHVNGSISEDGTNTLATSSIQHVGQLFFEESLINQVYEIGAYTAHLSTLDRVTNDADTIIGGANSDGYSAFVSTELLGDSLEDGLVGYITVGVDTTAIFDTSNSNPVGVIPTVSLAEGAEASASAVDAAEGLTV</sequence>
<dbReference type="GO" id="GO:0016702">
    <property type="term" value="F:oxidoreductase activity, acting on single donors with incorporation of molecular oxygen, incorporation of two atoms of oxygen"/>
    <property type="evidence" value="ECO:0007669"/>
    <property type="project" value="InterPro"/>
</dbReference>
<comment type="caution">
    <text evidence="1">The sequence shown here is derived from an EMBL/GenBank/DDBJ whole genome shotgun (WGS) entry which is preliminary data.</text>
</comment>
<dbReference type="GO" id="GO:0005506">
    <property type="term" value="F:iron ion binding"/>
    <property type="evidence" value="ECO:0007669"/>
    <property type="project" value="InterPro"/>
</dbReference>
<dbReference type="AlphaFoldDB" id="A0AA39JT71"/>
<keyword evidence="1" id="KW-0560">Oxidoreductase</keyword>
<dbReference type="PANTHER" id="PTHR34315">
    <property type="match status" value="1"/>
</dbReference>
<protein>
    <submittedName>
        <fullName evidence="1">Intradiol ring-cleavage dioxygenase</fullName>
    </submittedName>
</protein>
<dbReference type="InterPro" id="IPR015889">
    <property type="entry name" value="Intradiol_dOase_core"/>
</dbReference>
<keyword evidence="2" id="KW-1185">Reference proteome</keyword>
<dbReference type="Gene3D" id="2.60.130.10">
    <property type="entry name" value="Aromatic compound dioxygenase"/>
    <property type="match status" value="1"/>
</dbReference>
<proteinExistence type="predicted"/>
<organism evidence="1 2">
    <name type="scientific">Armillaria tabescens</name>
    <name type="common">Ringless honey mushroom</name>
    <name type="synonym">Agaricus tabescens</name>
    <dbReference type="NCBI Taxonomy" id="1929756"/>
    <lineage>
        <taxon>Eukaryota</taxon>
        <taxon>Fungi</taxon>
        <taxon>Dikarya</taxon>
        <taxon>Basidiomycota</taxon>
        <taxon>Agaricomycotina</taxon>
        <taxon>Agaricomycetes</taxon>
        <taxon>Agaricomycetidae</taxon>
        <taxon>Agaricales</taxon>
        <taxon>Marasmiineae</taxon>
        <taxon>Physalacriaceae</taxon>
        <taxon>Desarmillaria</taxon>
    </lineage>
</organism>
<reference evidence="1" key="1">
    <citation type="submission" date="2023-06" db="EMBL/GenBank/DDBJ databases">
        <authorList>
            <consortium name="Lawrence Berkeley National Laboratory"/>
            <person name="Ahrendt S."/>
            <person name="Sahu N."/>
            <person name="Indic B."/>
            <person name="Wong-Bajracharya J."/>
            <person name="Merenyi Z."/>
            <person name="Ke H.-M."/>
            <person name="Monk M."/>
            <person name="Kocsube S."/>
            <person name="Drula E."/>
            <person name="Lipzen A."/>
            <person name="Balint B."/>
            <person name="Henrissat B."/>
            <person name="Andreopoulos B."/>
            <person name="Martin F.M."/>
            <person name="Harder C.B."/>
            <person name="Rigling D."/>
            <person name="Ford K.L."/>
            <person name="Foster G.D."/>
            <person name="Pangilinan J."/>
            <person name="Papanicolaou A."/>
            <person name="Barry K."/>
            <person name="LaButti K."/>
            <person name="Viragh M."/>
            <person name="Koriabine M."/>
            <person name="Yan M."/>
            <person name="Riley R."/>
            <person name="Champramary S."/>
            <person name="Plett K.L."/>
            <person name="Tsai I.J."/>
            <person name="Slot J."/>
            <person name="Sipos G."/>
            <person name="Plett J."/>
            <person name="Nagy L.G."/>
            <person name="Grigoriev I.V."/>
        </authorList>
    </citation>
    <scope>NUCLEOTIDE SEQUENCE</scope>
    <source>
        <strain evidence="1">CCBAS 213</strain>
    </source>
</reference>
<dbReference type="GeneID" id="85367241"/>
<dbReference type="PANTHER" id="PTHR34315:SF1">
    <property type="entry name" value="INTRADIOL RING-CLEAVAGE DIOXYGENASES DOMAIN-CONTAINING PROTEIN-RELATED"/>
    <property type="match status" value="1"/>
</dbReference>
<accession>A0AA39JT71</accession>
<gene>
    <name evidence="1" type="ORF">EV420DRAFT_844963</name>
</gene>
<dbReference type="EMBL" id="JAUEPS010000041">
    <property type="protein sequence ID" value="KAK0448477.1"/>
    <property type="molecule type" value="Genomic_DNA"/>
</dbReference>
<dbReference type="Proteomes" id="UP001175211">
    <property type="component" value="Unassembled WGS sequence"/>
</dbReference>
<dbReference type="CDD" id="cd03457">
    <property type="entry name" value="intradiol_dioxygenase_like"/>
    <property type="match status" value="1"/>
</dbReference>
<keyword evidence="1" id="KW-0223">Dioxygenase</keyword>
<name>A0AA39JT71_ARMTA</name>
<dbReference type="RefSeq" id="XP_060326582.1">
    <property type="nucleotide sequence ID" value="XM_060483693.1"/>
</dbReference>